<comment type="caution">
    <text evidence="1">The sequence shown here is derived from an EMBL/GenBank/DDBJ whole genome shotgun (WGS) entry which is preliminary data.</text>
</comment>
<organism evidence="1 2">
    <name type="scientific">Pseudotamlana agarivorans</name>
    <dbReference type="NCBI Taxonomy" id="481183"/>
    <lineage>
        <taxon>Bacteria</taxon>
        <taxon>Pseudomonadati</taxon>
        <taxon>Bacteroidota</taxon>
        <taxon>Flavobacteriia</taxon>
        <taxon>Flavobacteriales</taxon>
        <taxon>Flavobacteriaceae</taxon>
        <taxon>Pseudotamlana</taxon>
    </lineage>
</organism>
<keyword evidence="2" id="KW-1185">Reference proteome</keyword>
<dbReference type="EMBL" id="JAHKPD010000012">
    <property type="protein sequence ID" value="MBU2950437.1"/>
    <property type="molecule type" value="Genomic_DNA"/>
</dbReference>
<reference evidence="1" key="1">
    <citation type="submission" date="2021-05" db="EMBL/GenBank/DDBJ databases">
        <title>Draft genomes of bacteria isolated from model marine particles.</title>
        <authorList>
            <person name="Datta M.S."/>
            <person name="Schwartzman J.A."/>
            <person name="Enke T.N."/>
            <person name="Saavedra J."/>
            <person name="Cermak N."/>
            <person name="Cordero O.X."/>
        </authorList>
    </citation>
    <scope>NUCLEOTIDE SEQUENCE</scope>
    <source>
        <strain evidence="1">I2M19</strain>
    </source>
</reference>
<proteinExistence type="predicted"/>
<sequence length="194" mass="22569">MKLLAILLILAGTTIKALFGHLAKNWANLESISLILYLIGFTLLLYNLVSRIDKNNEEISFKNNPLKWIFGRSFFIYILVIPVMVGLMYFSENLNIKIQEHFLKENTEKTIATFIGFEKQSYLIKYGKETKEFAMFQYKTPNGIIYQGLPKKNFKPKKSSFTVKNSQLVISNKMTNQKVEIIYSKKYPTIFKIL</sequence>
<dbReference type="Proteomes" id="UP001647509">
    <property type="component" value="Unassembled WGS sequence"/>
</dbReference>
<gene>
    <name evidence="1" type="ORF">KO493_06995</name>
</gene>
<name>A0ACC5U7Y6_9FLAO</name>
<accession>A0ACC5U7Y6</accession>
<evidence type="ECO:0000313" key="1">
    <source>
        <dbReference type="EMBL" id="MBU2950437.1"/>
    </source>
</evidence>
<evidence type="ECO:0000313" key="2">
    <source>
        <dbReference type="Proteomes" id="UP001647509"/>
    </source>
</evidence>
<protein>
    <submittedName>
        <fullName evidence="1">Uncharacterized protein</fullName>
    </submittedName>
</protein>